<reference evidence="1 2" key="1">
    <citation type="submission" date="2019-01" db="EMBL/GenBank/DDBJ databases">
        <title>Genome sequence of Bacillus glycinifermentans SRCM103574.</title>
        <authorList>
            <person name="Kong H.-J."/>
            <person name="Jeong S.-Y."/>
            <person name="Jeong D.-Y."/>
        </authorList>
    </citation>
    <scope>NUCLEOTIDE SEQUENCE [LARGE SCALE GENOMIC DNA]</scope>
    <source>
        <strain evidence="1 2">SRCM103574</strain>
    </source>
</reference>
<dbReference type="EMBL" id="CP035232">
    <property type="protein sequence ID" value="QAT65262.1"/>
    <property type="molecule type" value="Genomic_DNA"/>
</dbReference>
<gene>
    <name evidence="1" type="ORF">EQZ20_10220</name>
</gene>
<evidence type="ECO:0000313" key="2">
    <source>
        <dbReference type="Proteomes" id="UP000288675"/>
    </source>
</evidence>
<name>A0AAJ4D2U4_9BACI</name>
<dbReference type="RefSeq" id="WP_065894435.1">
    <property type="nucleotide sequence ID" value="NZ_CP023481.1"/>
</dbReference>
<dbReference type="GeneID" id="82853058"/>
<sequence length="78" mass="8985">MVKNLKAELERFNVTLKDQDNSVLCEMELNIRNREETMTKIRELTELYMKSIEGVTAITETVHGLNSGLEIEETVTKI</sequence>
<organism evidence="1 2">
    <name type="scientific">Bacillus glycinifermentans</name>
    <dbReference type="NCBI Taxonomy" id="1664069"/>
    <lineage>
        <taxon>Bacteria</taxon>
        <taxon>Bacillati</taxon>
        <taxon>Bacillota</taxon>
        <taxon>Bacilli</taxon>
        <taxon>Bacillales</taxon>
        <taxon>Bacillaceae</taxon>
        <taxon>Bacillus</taxon>
    </lineage>
</organism>
<protein>
    <submittedName>
        <fullName evidence="1">Uncharacterized protein</fullName>
    </submittedName>
</protein>
<dbReference type="KEGG" id="bgy:BGLY_1993"/>
<evidence type="ECO:0000313" key="1">
    <source>
        <dbReference type="EMBL" id="QAT65262.1"/>
    </source>
</evidence>
<proteinExistence type="predicted"/>
<dbReference type="Proteomes" id="UP000288675">
    <property type="component" value="Chromosome"/>
</dbReference>
<accession>A0AAJ4D2U4</accession>
<dbReference type="AlphaFoldDB" id="A0AAJ4D2U4"/>